<dbReference type="Pfam" id="PF00561">
    <property type="entry name" value="Abhydrolase_1"/>
    <property type="match status" value="1"/>
</dbReference>
<accession>A0ABU0BRG0</accession>
<sequence>MKIVAANGINLAYDSFGDEDQDSILLISGLGTQMIRWTVPFCEELAGRGYRVIRFDNRDAGCSSHFRHYPPLDFNALAAALMSGQRPQVCYTLNDMAADAVGLLDALDIDKAHVVGRSMGGMIAQIMASDHSDRVLSLSSIMSSTGNPTLPQAAPDAMAMMVRPAPDPFVDEAAFLSRHLAFARRIAGSGHPFDEEGHRRLVLEEVRRAYDPGGSGRQIAAMAVTGDRRRRLATIAKRTLVIHGTDDPLFPPECGEDTATSIPDADLMLIDGMGHDLPTALYSTTIDAINRTARQA</sequence>
<keyword evidence="3" id="KW-1185">Reference proteome</keyword>
<gene>
    <name evidence="2" type="ORF">QO002_002394</name>
</gene>
<dbReference type="Proteomes" id="UP001230207">
    <property type="component" value="Unassembled WGS sequence"/>
</dbReference>
<comment type="caution">
    <text evidence="2">The sequence shown here is derived from an EMBL/GenBank/DDBJ whole genome shotgun (WGS) entry which is preliminary data.</text>
</comment>
<dbReference type="SUPFAM" id="SSF53474">
    <property type="entry name" value="alpha/beta-Hydrolases"/>
    <property type="match status" value="1"/>
</dbReference>
<dbReference type="EMBL" id="JAUSVF010000001">
    <property type="protein sequence ID" value="MDQ0320256.1"/>
    <property type="molecule type" value="Genomic_DNA"/>
</dbReference>
<reference evidence="2 3" key="1">
    <citation type="submission" date="2023-07" db="EMBL/GenBank/DDBJ databases">
        <title>Genomic Encyclopedia of Type Strains, Phase IV (KMG-IV): sequencing the most valuable type-strain genomes for metagenomic binning, comparative biology and taxonomic classification.</title>
        <authorList>
            <person name="Goeker M."/>
        </authorList>
    </citation>
    <scope>NUCLEOTIDE SEQUENCE [LARGE SCALE GENOMIC DNA]</scope>
    <source>
        <strain evidence="2 3">DSM 1112</strain>
    </source>
</reference>
<dbReference type="InterPro" id="IPR000073">
    <property type="entry name" value="AB_hydrolase_1"/>
</dbReference>
<dbReference type="Gene3D" id="3.40.50.1820">
    <property type="entry name" value="alpha/beta hydrolase"/>
    <property type="match status" value="1"/>
</dbReference>
<evidence type="ECO:0000313" key="3">
    <source>
        <dbReference type="Proteomes" id="UP001230207"/>
    </source>
</evidence>
<name>A0ABU0BRG0_9HYPH</name>
<evidence type="ECO:0000259" key="1">
    <source>
        <dbReference type="Pfam" id="PF00561"/>
    </source>
</evidence>
<organism evidence="2 3">
    <name type="scientific">Pararhizobium capsulatum DSM 1112</name>
    <dbReference type="NCBI Taxonomy" id="1121113"/>
    <lineage>
        <taxon>Bacteria</taxon>
        <taxon>Pseudomonadati</taxon>
        <taxon>Pseudomonadota</taxon>
        <taxon>Alphaproteobacteria</taxon>
        <taxon>Hyphomicrobiales</taxon>
        <taxon>Rhizobiaceae</taxon>
        <taxon>Rhizobium/Agrobacterium group</taxon>
        <taxon>Pararhizobium</taxon>
    </lineage>
</organism>
<dbReference type="RefSeq" id="WP_307229859.1">
    <property type="nucleotide sequence ID" value="NZ_JAUSVF010000001.1"/>
</dbReference>
<dbReference type="PANTHER" id="PTHR43433">
    <property type="entry name" value="HYDROLASE, ALPHA/BETA FOLD FAMILY PROTEIN"/>
    <property type="match status" value="1"/>
</dbReference>
<dbReference type="InterPro" id="IPR029058">
    <property type="entry name" value="AB_hydrolase_fold"/>
</dbReference>
<evidence type="ECO:0000313" key="2">
    <source>
        <dbReference type="EMBL" id="MDQ0320256.1"/>
    </source>
</evidence>
<proteinExistence type="predicted"/>
<feature type="domain" description="AB hydrolase-1" evidence="1">
    <location>
        <begin position="24"/>
        <end position="276"/>
    </location>
</feature>
<dbReference type="PANTHER" id="PTHR43433:SF5">
    <property type="entry name" value="AB HYDROLASE-1 DOMAIN-CONTAINING PROTEIN"/>
    <property type="match status" value="1"/>
</dbReference>
<dbReference type="InterPro" id="IPR050471">
    <property type="entry name" value="AB_hydrolase"/>
</dbReference>
<protein>
    <submittedName>
        <fullName evidence="2">Pimeloyl-ACP methyl ester carboxylesterase</fullName>
    </submittedName>
</protein>